<protein>
    <submittedName>
        <fullName evidence="9">mRNA capping enzyme</fullName>
    </submittedName>
</protein>
<dbReference type="InterPro" id="IPR012340">
    <property type="entry name" value="NA-bd_OB-fold"/>
</dbReference>
<evidence type="ECO:0000256" key="3">
    <source>
        <dbReference type="ARBA" id="ARBA00022679"/>
    </source>
</evidence>
<dbReference type="SUPFAM" id="SSF56091">
    <property type="entry name" value="DNA ligase/mRNA capping enzyme, catalytic domain"/>
    <property type="match status" value="1"/>
</dbReference>
<dbReference type="GO" id="GO:0005524">
    <property type="term" value="F:ATP binding"/>
    <property type="evidence" value="ECO:0007669"/>
    <property type="project" value="InterPro"/>
</dbReference>
<dbReference type="Gene3D" id="2.40.50.140">
    <property type="entry name" value="Nucleic acid-binding proteins"/>
    <property type="match status" value="1"/>
</dbReference>
<keyword evidence="2" id="KW-0489">Methyltransferase</keyword>
<dbReference type="GO" id="GO:0004484">
    <property type="term" value="F:mRNA guanylyltransferase activity"/>
    <property type="evidence" value="ECO:0007669"/>
    <property type="project" value="UniProtKB-EC"/>
</dbReference>
<accession>A0A1V0SC30</accession>
<name>A0A1V0SC30_9VIRU</name>
<dbReference type="Gene3D" id="3.40.50.150">
    <property type="entry name" value="Vaccinia Virus protein VP39"/>
    <property type="match status" value="1"/>
</dbReference>
<feature type="domain" description="MRNA cap 0 methyltransferase" evidence="8">
    <location>
        <begin position="725"/>
        <end position="1050"/>
    </location>
</feature>
<sequence length="1220" mass="143678">MSKQNNTLINLLNKDKESKQNLERIYELYNQVDVGKEFEFMMFNFNKRQLSLEKYISLIKYLTLKNKQKKMPIIKQNVMDIIFSPESGTNYRISIEGIDKINHNIEQLHGYKNHVLFRTYIVKILEGNKDMYIMKKIKDKENLVDLDDVNIRARLSQEIPPTKKELDELKELSHENEKKIIFRLKDRVSFFVLGNETSKEFIRVDLTITKMSKHIKNINDVVPNYELEIEYGVNEKVKKSDAIDIMFKEAELLLKVIQMSNYIVTNSREREVINEYAKIGGLDPEKIISLDGRQPLSLEIQHVTETLPNKYAVTDKADGDRYFLIIVNNHVYFISTNLNVKDSGIELPKELSKYNNSILDGELIFLPSKNKYLYMAFDCLFKGSDDIRKTEEFMERIKHVDEIINSCFVMKNHKGFVIKDYKSPSSEYNINDVVNFHNKQLTEFMTNLNSDLSAEKLYPLIRRKYFMAVSGAKPWEIYKFSAFLWDKYTNDAKIEYPYLLDGLIYHPLNQAYVTNAKESKLFEYKWKPPEKNSIDFYILFQRDKDTGKILTVYDNSVDDHVKNKPYKICNLYVGKKGSKYGEQPTLFREEQGGYIANLFLKDGEPVDIDNNLLNDNTVVEFYYKSDPELDERFQWVPIRTRYDKTESVIKHGRKYGNYIDVANKVWRSIINPILISDFEDLAKGNDEKSGVYYYDKKINSLRNKIGHDLIVSATKENVYFQVKTNLAVSMRQFHNWVKSIIIYTHCHPMYQNNKSLSVLDIACGKGQDIMKFYYSKVAFLVGLDVDRDALTSAIDGAISRYNKFQKSKPGFPKMHFIQADVGSLLNYGDQFRSLKGMSNENRNIFEKFFNEKNRTQFDRVNCQFAIHYFLKTKETWNNFKQNLKDYLKPGGYFLTTTYDAHRVVELFKDSDKYSVFYTNDKGDKKILFELIKKFPNFKENEVIGVSNPLDVHVAWFMQEGNYMTEYLVDKNFIEKELYDDCDLELVDTAMFDELFEMHREYFMKYAQYEENPETRNFLLNVKEYYNSKDDVNRGCYNNTRLTRYYVFRRKDAQFINKQKGGTLDFENTDMFVMPKITEEKSCCGSIHNILKIHKLIPNSITAKALFDDLNIEFLDDKKVDTEFLDKLSKSISIYHENEDSSKKKIFDGLNILVAEKNCNGEYDFDLYNKSPKPKKTDKYIILLKNDNVYKPVYRREGNNNSVRGIFPHNDTMIQRMIDNV</sequence>
<evidence type="ECO:0000259" key="8">
    <source>
        <dbReference type="PROSITE" id="PS51562"/>
    </source>
</evidence>
<evidence type="ECO:0000256" key="1">
    <source>
        <dbReference type="ARBA" id="ARBA00008556"/>
    </source>
</evidence>
<dbReference type="SUPFAM" id="SSF53335">
    <property type="entry name" value="S-adenosyl-L-methionine-dependent methyltransferases"/>
    <property type="match status" value="1"/>
</dbReference>
<proteinExistence type="inferred from homology"/>
<gene>
    <name evidence="9" type="ORF">Catovirus_2_173</name>
</gene>
<evidence type="ECO:0000256" key="7">
    <source>
        <dbReference type="ARBA" id="ARBA00044679"/>
    </source>
</evidence>
<dbReference type="InterPro" id="IPR029063">
    <property type="entry name" value="SAM-dependent_MTases_sf"/>
</dbReference>
<keyword evidence="3" id="KW-0808">Transferase</keyword>
<evidence type="ECO:0000256" key="5">
    <source>
        <dbReference type="ARBA" id="ARBA00022695"/>
    </source>
</evidence>
<dbReference type="CDD" id="cd02440">
    <property type="entry name" value="AdoMet_MTases"/>
    <property type="match status" value="1"/>
</dbReference>
<dbReference type="PANTHER" id="PTHR12189:SF2">
    <property type="entry name" value="MRNA CAP GUANINE-N7 METHYLTRANSFERASE"/>
    <property type="match status" value="1"/>
</dbReference>
<dbReference type="PANTHER" id="PTHR12189">
    <property type="entry name" value="MRNA GUANINE-7- METHYLTRANSFERASE"/>
    <property type="match status" value="1"/>
</dbReference>
<dbReference type="InterPro" id="IPR004971">
    <property type="entry name" value="mRNA_G-N7_MeTrfase_dom"/>
</dbReference>
<dbReference type="GO" id="GO:0003723">
    <property type="term" value="F:RNA binding"/>
    <property type="evidence" value="ECO:0007669"/>
    <property type="project" value="UniProtKB-KW"/>
</dbReference>
<keyword evidence="5" id="KW-0548">Nucleotidyltransferase</keyword>
<dbReference type="InterPro" id="IPR039753">
    <property type="entry name" value="RG7MT1"/>
</dbReference>
<comment type="similarity">
    <text evidence="1">In the N-terminal section; belongs to the dsDNA virus mRNA guanylyltransferase family.</text>
</comment>
<dbReference type="Pfam" id="PF01331">
    <property type="entry name" value="mRNA_cap_enzyme"/>
    <property type="match status" value="1"/>
</dbReference>
<dbReference type="Pfam" id="PF03291">
    <property type="entry name" value="mRNA_G-N7_MeTrfase"/>
    <property type="match status" value="1"/>
</dbReference>
<dbReference type="GO" id="GO:0004651">
    <property type="term" value="F:polynucleotide 5'-phosphatase activity"/>
    <property type="evidence" value="ECO:0007669"/>
    <property type="project" value="InterPro"/>
</dbReference>
<dbReference type="GO" id="GO:0004482">
    <property type="term" value="F:mRNA 5'-cap (guanine-N7-)-methyltransferase activity"/>
    <property type="evidence" value="ECO:0007669"/>
    <property type="project" value="InterPro"/>
</dbReference>
<reference evidence="9" key="1">
    <citation type="journal article" date="2017" name="Science">
        <title>Giant viruses with an expanded complement of translation system components.</title>
        <authorList>
            <person name="Schulz F."/>
            <person name="Yutin N."/>
            <person name="Ivanova N.N."/>
            <person name="Ortega D.R."/>
            <person name="Lee T.K."/>
            <person name="Vierheilig J."/>
            <person name="Daims H."/>
            <person name="Horn M."/>
            <person name="Wagner M."/>
            <person name="Jensen G.J."/>
            <person name="Kyrpides N.C."/>
            <person name="Koonin E.V."/>
            <person name="Woyke T."/>
        </authorList>
    </citation>
    <scope>NUCLEOTIDE SEQUENCE</scope>
    <source>
        <strain evidence="9">CTV1</strain>
    </source>
</reference>
<comment type="catalytic activity">
    <reaction evidence="7">
        <text>a 5'-end diphospho-ribonucleoside in mRNA + GTP + H(+) = a 5'-end (5'-triphosphoguanosine)-ribonucleoside in mRNA + diphosphate</text>
        <dbReference type="Rhea" id="RHEA:67012"/>
        <dbReference type="Rhea" id="RHEA-COMP:17165"/>
        <dbReference type="Rhea" id="RHEA-COMP:17166"/>
        <dbReference type="ChEBI" id="CHEBI:15378"/>
        <dbReference type="ChEBI" id="CHEBI:33019"/>
        <dbReference type="ChEBI" id="CHEBI:37565"/>
        <dbReference type="ChEBI" id="CHEBI:167616"/>
        <dbReference type="ChEBI" id="CHEBI:167617"/>
        <dbReference type="EC" id="2.7.7.50"/>
    </reaction>
</comment>
<dbReference type="InterPro" id="IPR001339">
    <property type="entry name" value="mRNA_cap_enzyme_adenylation"/>
</dbReference>
<evidence type="ECO:0000256" key="6">
    <source>
        <dbReference type="ARBA" id="ARBA00022884"/>
    </source>
</evidence>
<dbReference type="EMBL" id="KY684084">
    <property type="protein sequence ID" value="ARF09224.1"/>
    <property type="molecule type" value="Genomic_DNA"/>
</dbReference>
<evidence type="ECO:0000313" key="9">
    <source>
        <dbReference type="EMBL" id="ARF09224.1"/>
    </source>
</evidence>
<organism evidence="9">
    <name type="scientific">Catovirus CTV1</name>
    <dbReference type="NCBI Taxonomy" id="1977631"/>
    <lineage>
        <taxon>Viruses</taxon>
        <taxon>Varidnaviria</taxon>
        <taxon>Bamfordvirae</taxon>
        <taxon>Nucleocytoviricota</taxon>
        <taxon>Megaviricetes</taxon>
        <taxon>Imitervirales</taxon>
        <taxon>Mimiviridae</taxon>
        <taxon>Klosneuvirinae</taxon>
        <taxon>Catovirus</taxon>
    </lineage>
</organism>
<dbReference type="Gene3D" id="3.30.470.30">
    <property type="entry name" value="DNA ligase/mRNA capping enzyme"/>
    <property type="match status" value="1"/>
</dbReference>
<dbReference type="InterPro" id="IPR037009">
    <property type="entry name" value="mRNA_triPase_Cet1_sf"/>
</dbReference>
<evidence type="ECO:0000256" key="4">
    <source>
        <dbReference type="ARBA" id="ARBA00022691"/>
    </source>
</evidence>
<dbReference type="Gene3D" id="3.20.100.10">
    <property type="entry name" value="mRNA triphosphatase Cet1-like"/>
    <property type="match status" value="1"/>
</dbReference>
<keyword evidence="6" id="KW-0694">RNA-binding</keyword>
<dbReference type="PROSITE" id="PS51562">
    <property type="entry name" value="RNA_CAP0_MT"/>
    <property type="match status" value="1"/>
</dbReference>
<evidence type="ECO:0000256" key="2">
    <source>
        <dbReference type="ARBA" id="ARBA00022603"/>
    </source>
</evidence>
<keyword evidence="4" id="KW-0949">S-adenosyl-L-methionine</keyword>